<comment type="caution">
    <text evidence="2">The sequence shown here is derived from an EMBL/GenBank/DDBJ whole genome shotgun (WGS) entry which is preliminary data.</text>
</comment>
<dbReference type="EMBL" id="BMAW01049687">
    <property type="protein sequence ID" value="GFS71974.1"/>
    <property type="molecule type" value="Genomic_DNA"/>
</dbReference>
<evidence type="ECO:0000256" key="1">
    <source>
        <dbReference type="SAM" id="MobiDB-lite"/>
    </source>
</evidence>
<reference evidence="2" key="1">
    <citation type="submission" date="2020-08" db="EMBL/GenBank/DDBJ databases">
        <title>Multicomponent nature underlies the extraordinary mechanical properties of spider dragline silk.</title>
        <authorList>
            <person name="Kono N."/>
            <person name="Nakamura H."/>
            <person name="Mori M."/>
            <person name="Yoshida Y."/>
            <person name="Ohtoshi R."/>
            <person name="Malay A.D."/>
            <person name="Moran D.A.P."/>
            <person name="Tomita M."/>
            <person name="Numata K."/>
            <person name="Arakawa K."/>
        </authorList>
    </citation>
    <scope>NUCLEOTIDE SEQUENCE</scope>
</reference>
<evidence type="ECO:0000313" key="2">
    <source>
        <dbReference type="EMBL" id="GFS71974.1"/>
    </source>
</evidence>
<keyword evidence="3" id="KW-1185">Reference proteome</keyword>
<protein>
    <submittedName>
        <fullName evidence="2">Uncharacterized protein</fullName>
    </submittedName>
</protein>
<dbReference type="Proteomes" id="UP000887013">
    <property type="component" value="Unassembled WGS sequence"/>
</dbReference>
<dbReference type="OrthoDB" id="6427505at2759"/>
<dbReference type="AlphaFoldDB" id="A0A8X6MQ67"/>
<proteinExistence type="predicted"/>
<gene>
    <name evidence="2" type="ORF">NPIL_464261</name>
</gene>
<name>A0A8X6MQ67_NEPPI</name>
<evidence type="ECO:0000313" key="3">
    <source>
        <dbReference type="Proteomes" id="UP000887013"/>
    </source>
</evidence>
<feature type="compositionally biased region" description="Basic and acidic residues" evidence="1">
    <location>
        <begin position="9"/>
        <end position="19"/>
    </location>
</feature>
<organism evidence="2 3">
    <name type="scientific">Nephila pilipes</name>
    <name type="common">Giant wood spider</name>
    <name type="synonym">Nephila maculata</name>
    <dbReference type="NCBI Taxonomy" id="299642"/>
    <lineage>
        <taxon>Eukaryota</taxon>
        <taxon>Metazoa</taxon>
        <taxon>Ecdysozoa</taxon>
        <taxon>Arthropoda</taxon>
        <taxon>Chelicerata</taxon>
        <taxon>Arachnida</taxon>
        <taxon>Araneae</taxon>
        <taxon>Araneomorphae</taxon>
        <taxon>Entelegynae</taxon>
        <taxon>Araneoidea</taxon>
        <taxon>Nephilidae</taxon>
        <taxon>Nephila</taxon>
    </lineage>
</organism>
<sequence length="88" mass="9410">MGESNVSQDKGHIHLHSSDARGNVSLGGCLCEMGSYGLKALLPGRCVVPLFVFYNVTCGSDLMQVTLNLTNHPASIVYLQNLKGYPGN</sequence>
<accession>A0A8X6MQ67</accession>
<feature type="region of interest" description="Disordered" evidence="1">
    <location>
        <begin position="1"/>
        <end position="23"/>
    </location>
</feature>